<keyword evidence="7" id="KW-0169">Cobalamin biosynthesis</keyword>
<evidence type="ECO:0000256" key="5">
    <source>
        <dbReference type="ARBA" id="ARBA00022842"/>
    </source>
</evidence>
<keyword evidence="3 7" id="KW-0547">Nucleotide-binding</keyword>
<evidence type="ECO:0000313" key="10">
    <source>
        <dbReference type="EMBL" id="RBP68409.1"/>
    </source>
</evidence>
<evidence type="ECO:0000259" key="9">
    <source>
        <dbReference type="Pfam" id="PF07685"/>
    </source>
</evidence>
<dbReference type="EC" id="6.3.5.11" evidence="7"/>
<evidence type="ECO:0000259" key="8">
    <source>
        <dbReference type="Pfam" id="PF01656"/>
    </source>
</evidence>
<proteinExistence type="inferred from homology"/>
<evidence type="ECO:0000256" key="2">
    <source>
        <dbReference type="ARBA" id="ARBA00022598"/>
    </source>
</evidence>
<comment type="catalytic activity">
    <reaction evidence="7">
        <text>cob(II)yrinate + 2 L-glutamine + 2 ATP + 2 H2O = cob(II)yrinate a,c diamide + 2 L-glutamate + 2 ADP + 2 phosphate + 2 H(+)</text>
        <dbReference type="Rhea" id="RHEA:26289"/>
        <dbReference type="ChEBI" id="CHEBI:15377"/>
        <dbReference type="ChEBI" id="CHEBI:15378"/>
        <dbReference type="ChEBI" id="CHEBI:29985"/>
        <dbReference type="ChEBI" id="CHEBI:30616"/>
        <dbReference type="ChEBI" id="CHEBI:43474"/>
        <dbReference type="ChEBI" id="CHEBI:58359"/>
        <dbReference type="ChEBI" id="CHEBI:58537"/>
        <dbReference type="ChEBI" id="CHEBI:58894"/>
        <dbReference type="ChEBI" id="CHEBI:456216"/>
        <dbReference type="EC" id="6.3.5.11"/>
    </reaction>
</comment>
<dbReference type="PROSITE" id="PS51274">
    <property type="entry name" value="GATASE_COBBQ"/>
    <property type="match status" value="1"/>
</dbReference>
<comment type="function">
    <text evidence="7">Catalyzes the ATP-dependent amidation of the two carboxylate groups at positions a and c of cobyrinate, using either L-glutamine or ammonia as the nitrogen source.</text>
</comment>
<evidence type="ECO:0000256" key="7">
    <source>
        <dbReference type="HAMAP-Rule" id="MF_00027"/>
    </source>
</evidence>
<evidence type="ECO:0000313" key="11">
    <source>
        <dbReference type="Proteomes" id="UP000253490"/>
    </source>
</evidence>
<keyword evidence="5 7" id="KW-0460">Magnesium</keyword>
<dbReference type="SUPFAM" id="SSF52317">
    <property type="entry name" value="Class I glutamine amidotransferase-like"/>
    <property type="match status" value="1"/>
</dbReference>
<dbReference type="Gene3D" id="3.40.50.880">
    <property type="match status" value="1"/>
</dbReference>
<feature type="domain" description="CobQ/CobB/MinD/ParA nucleotide binding" evidence="8">
    <location>
        <begin position="4"/>
        <end position="184"/>
    </location>
</feature>
<dbReference type="InterPro" id="IPR011698">
    <property type="entry name" value="GATase_3"/>
</dbReference>
<dbReference type="InterPro" id="IPR004484">
    <property type="entry name" value="CbiA/CobB_synth"/>
</dbReference>
<sequence length="451" mass="50839">MNRIMIAGTNSGVGKTTISIGIMAALKKRNYAVAPFKTGPDYIDPGFHKYVTGNPSYNLDSYILNENLIKYLLDRSTKNKDIGIIEGVMGLYDGFGITSNIGSSAHISVITKTPVVLVIDATGMSNSAAAVVLGYKEFNKKVDIQGIIVNRVSGAEHYKLIKEIIETNTNTKCIGYMVKNGDISLSSRHLGLVPAGELEHLNTNIDKLVDIIEESVDINALLEIAERAPQFEYDSSYYDNFTKEYLPLYDGKRIGLARDKAFSFYYEANLDLLHDLGAEIVEFSPLEDKKLPEKLDSIYIGGGFPEVFGKDLAKNISFKNSLKDYLELGGKCYSECGGFMYLSQSITNLDNTTNKMVGYLPIECEMTKRLQRFGYIEMDVEIEGQKYTTRAHEFHHSKIKEQELTYKYSIKKYRDEKILRQWECGLEKKNTIAGYPHIYFLSNLELMTKLL</sequence>
<dbReference type="NCBIfam" id="NF002204">
    <property type="entry name" value="PRK01077.1"/>
    <property type="match status" value="1"/>
</dbReference>
<keyword evidence="6 7" id="KW-0315">Glutamine amidotransferase</keyword>
<dbReference type="RefSeq" id="WP_113919835.1">
    <property type="nucleotide sequence ID" value="NZ_QNRX01000003.1"/>
</dbReference>
<dbReference type="CDD" id="cd03130">
    <property type="entry name" value="GATase1_CobB"/>
    <property type="match status" value="1"/>
</dbReference>
<protein>
    <recommendedName>
        <fullName evidence="7">Cobyrinate a,c-diamide synthase</fullName>
        <ecNumber evidence="7">6.3.5.11</ecNumber>
    </recommendedName>
    <alternativeName>
        <fullName evidence="7">Cobyrinic acid a,c-diamide synthetase</fullName>
    </alternativeName>
</protein>
<comment type="miscellaneous">
    <text evidence="7">The a and c carboxylates of cobyrinate are activated for nucleophilic attack via formation of a phosphorylated intermediate by ATP. CbiA catalyzes first the amidation of the c-carboxylate, and then that of the a-carboxylate.</text>
</comment>
<dbReference type="PANTHER" id="PTHR43873">
    <property type="entry name" value="COBYRINATE A,C-DIAMIDE SYNTHASE"/>
    <property type="match status" value="1"/>
</dbReference>
<dbReference type="HAMAP" id="MF_00027">
    <property type="entry name" value="CobB_CbiA"/>
    <property type="match status" value="1"/>
</dbReference>
<dbReference type="EMBL" id="QNRX01000003">
    <property type="protein sequence ID" value="RBP68409.1"/>
    <property type="molecule type" value="Genomic_DNA"/>
</dbReference>
<evidence type="ECO:0000256" key="6">
    <source>
        <dbReference type="ARBA" id="ARBA00022962"/>
    </source>
</evidence>
<comment type="caution">
    <text evidence="10">The sequence shown here is derived from an EMBL/GenBank/DDBJ whole genome shotgun (WGS) entry which is preliminary data.</text>
</comment>
<dbReference type="GO" id="GO:0042242">
    <property type="term" value="F:cobyrinic acid a,c-diamide synthase activity"/>
    <property type="evidence" value="ECO:0007669"/>
    <property type="project" value="UniProtKB-UniRule"/>
</dbReference>
<dbReference type="AlphaFoldDB" id="A0A366IEW6"/>
<dbReference type="Pfam" id="PF07685">
    <property type="entry name" value="GATase_3"/>
    <property type="match status" value="1"/>
</dbReference>
<gene>
    <name evidence="7" type="primary">cbiA</name>
    <name evidence="10" type="ORF">DES36_103172</name>
</gene>
<evidence type="ECO:0000256" key="1">
    <source>
        <dbReference type="ARBA" id="ARBA00001946"/>
    </source>
</evidence>
<comment type="cofactor">
    <cofactor evidence="1 7">
        <name>Mg(2+)</name>
        <dbReference type="ChEBI" id="CHEBI:18420"/>
    </cofactor>
</comment>
<dbReference type="PANTHER" id="PTHR43873:SF1">
    <property type="entry name" value="COBYRINATE A,C-DIAMIDE SYNTHASE"/>
    <property type="match status" value="1"/>
</dbReference>
<dbReference type="UniPathway" id="UPA00148">
    <property type="reaction ID" value="UER00231"/>
</dbReference>
<dbReference type="InterPro" id="IPR027417">
    <property type="entry name" value="P-loop_NTPase"/>
</dbReference>
<dbReference type="InterPro" id="IPR002586">
    <property type="entry name" value="CobQ/CobB/MinD/ParA_Nub-bd_dom"/>
</dbReference>
<feature type="domain" description="CobB/CobQ-like glutamine amidotransferase" evidence="9">
    <location>
        <begin position="253"/>
        <end position="442"/>
    </location>
</feature>
<dbReference type="OrthoDB" id="9764035at2"/>
<comment type="pathway">
    <text evidence="7">Cofactor biosynthesis; adenosylcobalamin biosynthesis; cob(II)yrinate a,c-diamide from sirohydrochlorin (anaerobic route): step 10/10.</text>
</comment>
<feature type="active site" description="Nucleophile" evidence="7">
    <location>
        <position position="336"/>
    </location>
</feature>
<dbReference type="CDD" id="cd05388">
    <property type="entry name" value="CobB_N"/>
    <property type="match status" value="1"/>
</dbReference>
<reference evidence="10 11" key="1">
    <citation type="submission" date="2018-06" db="EMBL/GenBank/DDBJ databases">
        <title>Genomic Encyclopedia of Type Strains, Phase IV (KMG-IV): sequencing the most valuable type-strain genomes for metagenomic binning, comparative biology and taxonomic classification.</title>
        <authorList>
            <person name="Goeker M."/>
        </authorList>
    </citation>
    <scope>NUCLEOTIDE SEQUENCE [LARGE SCALE GENOMIC DNA]</scope>
    <source>
        <strain evidence="10 11">DSM 22112</strain>
    </source>
</reference>
<dbReference type="GO" id="GO:0009236">
    <property type="term" value="P:cobalamin biosynthetic process"/>
    <property type="evidence" value="ECO:0007669"/>
    <property type="project" value="UniProtKB-UniRule"/>
</dbReference>
<dbReference type="InterPro" id="IPR029062">
    <property type="entry name" value="Class_I_gatase-like"/>
</dbReference>
<dbReference type="NCBIfam" id="TIGR00379">
    <property type="entry name" value="cobB"/>
    <property type="match status" value="1"/>
</dbReference>
<dbReference type="Proteomes" id="UP000253490">
    <property type="component" value="Unassembled WGS sequence"/>
</dbReference>
<feature type="site" description="Increases nucleophilicity of active site Cys" evidence="7">
    <location>
        <position position="437"/>
    </location>
</feature>
<comment type="domain">
    <text evidence="7">Comprises of two domains. The C-terminal domain contains the binding site for glutamine and catalyzes the hydrolysis of this substrate to glutamate and ammonia. The N-terminal domain is anticipated to bind ATP and cobyrinate and catalyzes the ultimate synthesis of the diamide product. The ammonia produced via the glutaminase domain is probably translocated to the adjacent domain via a molecular tunnel, where it reacts with an activated intermediate.</text>
</comment>
<evidence type="ECO:0000256" key="4">
    <source>
        <dbReference type="ARBA" id="ARBA00022840"/>
    </source>
</evidence>
<evidence type="ECO:0000256" key="3">
    <source>
        <dbReference type="ARBA" id="ARBA00022741"/>
    </source>
</evidence>
<accession>A0A366IEW6</accession>
<keyword evidence="2 7" id="KW-0436">Ligase</keyword>
<comment type="similarity">
    <text evidence="7">Belongs to the CobB/CbiA family.</text>
</comment>
<dbReference type="Pfam" id="PF01656">
    <property type="entry name" value="CbiA"/>
    <property type="match status" value="1"/>
</dbReference>
<dbReference type="SUPFAM" id="SSF52540">
    <property type="entry name" value="P-loop containing nucleoside triphosphate hydrolases"/>
    <property type="match status" value="1"/>
</dbReference>
<organism evidence="10 11">
    <name type="scientific">Alkalibaculum bacchi</name>
    <dbReference type="NCBI Taxonomy" id="645887"/>
    <lineage>
        <taxon>Bacteria</taxon>
        <taxon>Bacillati</taxon>
        <taxon>Bacillota</taxon>
        <taxon>Clostridia</taxon>
        <taxon>Eubacteriales</taxon>
        <taxon>Eubacteriaceae</taxon>
        <taxon>Alkalibaculum</taxon>
    </lineage>
</organism>
<dbReference type="Gene3D" id="3.40.50.300">
    <property type="entry name" value="P-loop containing nucleotide triphosphate hydrolases"/>
    <property type="match status" value="2"/>
</dbReference>
<keyword evidence="4 7" id="KW-0067">ATP-binding</keyword>
<keyword evidence="11" id="KW-1185">Reference proteome</keyword>
<dbReference type="GO" id="GO:0005524">
    <property type="term" value="F:ATP binding"/>
    <property type="evidence" value="ECO:0007669"/>
    <property type="project" value="UniProtKB-UniRule"/>
</dbReference>
<name>A0A366IEW6_9FIRM</name>